<dbReference type="Gene3D" id="1.20.1660.10">
    <property type="entry name" value="Hypothetical protein (EF3068)"/>
    <property type="match status" value="1"/>
</dbReference>
<dbReference type="PANTHER" id="PTHR34070:SF1">
    <property type="entry name" value="DNA ALKYLATION REPAIR PROTEIN"/>
    <property type="match status" value="1"/>
</dbReference>
<reference evidence="1 2" key="1">
    <citation type="submission" date="2019-05" db="EMBL/GenBank/DDBJ databases">
        <authorList>
            <consortium name="Pathogen Informatics"/>
        </authorList>
    </citation>
    <scope>NUCLEOTIDE SEQUENCE [LARGE SCALE GENOMIC DNA]</scope>
    <source>
        <strain evidence="1 2">NCTC11062</strain>
    </source>
</reference>
<dbReference type="SUPFAM" id="SSF48371">
    <property type="entry name" value="ARM repeat"/>
    <property type="match status" value="1"/>
</dbReference>
<proteinExistence type="predicted"/>
<sequence length="224" mass="26720">MLKVNGNMKVEDIFQGLKEVANPEDAIHMKAYMKDQFEFLGVKTPVRRKLSKVFFKKNSSPAIDWKFIHQAWDNPYREMQYVVLDYLQLKQKALTPSDLPKIKKLAQTKPWWDTIDFLCRSVGYISLHYPETKKIVLDWSRDKDFWLRRIAIEHQLLQKEETDVQLLEQILINNLNQTEFFINKAIGWALRDYSKTNPDWVLEFIEKYKDKLSKLSIKEGSKYL</sequence>
<evidence type="ECO:0000313" key="1">
    <source>
        <dbReference type="EMBL" id="VTS34803.1"/>
    </source>
</evidence>
<dbReference type="AlphaFoldDB" id="A0A4U9Z401"/>
<dbReference type="CDD" id="cd07064">
    <property type="entry name" value="AlkD_like_1"/>
    <property type="match status" value="1"/>
</dbReference>
<dbReference type="Pfam" id="PF08713">
    <property type="entry name" value="DNA_alkylation"/>
    <property type="match status" value="1"/>
</dbReference>
<gene>
    <name evidence="1" type="primary">alkD</name>
    <name evidence="1" type="ORF">NCTC11062_01063</name>
</gene>
<dbReference type="InterPro" id="IPR014825">
    <property type="entry name" value="DNA_alkylation"/>
</dbReference>
<protein>
    <submittedName>
        <fullName evidence="1">Putative DNA alkylation repair enzyme</fullName>
    </submittedName>
</protein>
<dbReference type="Gene3D" id="1.25.40.290">
    <property type="entry name" value="ARM repeat domains"/>
    <property type="match status" value="1"/>
</dbReference>
<organism evidence="1 2">
    <name type="scientific">Streptococcus anginosus</name>
    <dbReference type="NCBI Taxonomy" id="1328"/>
    <lineage>
        <taxon>Bacteria</taxon>
        <taxon>Bacillati</taxon>
        <taxon>Bacillota</taxon>
        <taxon>Bacilli</taxon>
        <taxon>Lactobacillales</taxon>
        <taxon>Streptococcaceae</taxon>
        <taxon>Streptococcus</taxon>
        <taxon>Streptococcus anginosus group</taxon>
    </lineage>
</organism>
<name>A0A4U9Z401_STRAP</name>
<dbReference type="EMBL" id="CABEID010000001">
    <property type="protein sequence ID" value="VTS34803.1"/>
    <property type="molecule type" value="Genomic_DNA"/>
</dbReference>
<dbReference type="PANTHER" id="PTHR34070">
    <property type="entry name" value="ARMADILLO-TYPE FOLD"/>
    <property type="match status" value="1"/>
</dbReference>
<accession>A0A4U9Z401</accession>
<dbReference type="Proteomes" id="UP000403538">
    <property type="component" value="Unassembled WGS sequence"/>
</dbReference>
<dbReference type="InterPro" id="IPR016024">
    <property type="entry name" value="ARM-type_fold"/>
</dbReference>
<evidence type="ECO:0000313" key="2">
    <source>
        <dbReference type="Proteomes" id="UP000403538"/>
    </source>
</evidence>